<protein>
    <submittedName>
        <fullName evidence="4">Ankyrin repeat protein</fullName>
    </submittedName>
</protein>
<keyword evidence="5" id="KW-1185">Reference proteome</keyword>
<sequence length="436" mass="49295">MSTNSQWITAQEYTECLIEIGEKFLHYFHKRRNSLPLHIQIACGMLSLSDLKEMLLAKPHLANVRDDFGRTPMMVYWHSILYSLLLEHGANTNQCDNDGNTVLMYHRKNTEMVELLLSYGADINAKNNEGISLIAMAQREGLPIQPLLDAGAIWQPVTRDKKNEIFLNCLPNESIEVLSRIVSDNVISEETYHHARVWSGCHCQKKFEWLRQLENSFTYPKEKDFTEEEAKIFEKEFRLRKCDVESEGFKTLLNNMKECLWDLSALNKYLVRDPAVLSGVSNVEILEILLKAGADPNLGMEWEKNTDAGSILYSAVELRNAKAVRLLLAAGANPTSGTSYMECDDTNVACAIRNNDLDILKMLIEAKADLDFAIRCNRTPIITAIKENNLPALKMLIEAGANPNLADLYGRIPAESLDKVNNSPELIDYFMTVTAS</sequence>
<keyword evidence="1" id="KW-0677">Repeat</keyword>
<evidence type="ECO:0000313" key="4">
    <source>
        <dbReference type="EMBL" id="MDQ0290036.1"/>
    </source>
</evidence>
<dbReference type="InterPro" id="IPR002110">
    <property type="entry name" value="Ankyrin_rpt"/>
</dbReference>
<organism evidence="4 5">
    <name type="scientific">Oligosphaera ethanolica</name>
    <dbReference type="NCBI Taxonomy" id="760260"/>
    <lineage>
        <taxon>Bacteria</taxon>
        <taxon>Pseudomonadati</taxon>
        <taxon>Lentisphaerota</taxon>
        <taxon>Oligosphaeria</taxon>
        <taxon>Oligosphaerales</taxon>
        <taxon>Oligosphaeraceae</taxon>
        <taxon>Oligosphaera</taxon>
    </lineage>
</organism>
<dbReference type="InterPro" id="IPR036770">
    <property type="entry name" value="Ankyrin_rpt-contain_sf"/>
</dbReference>
<feature type="repeat" description="ANK" evidence="3">
    <location>
        <begin position="109"/>
        <end position="128"/>
    </location>
</feature>
<dbReference type="PROSITE" id="PS50297">
    <property type="entry name" value="ANK_REP_REGION"/>
    <property type="match status" value="1"/>
</dbReference>
<dbReference type="PROSITE" id="PS50088">
    <property type="entry name" value="ANK_REPEAT"/>
    <property type="match status" value="2"/>
</dbReference>
<dbReference type="AlphaFoldDB" id="A0AAE4ANV0"/>
<evidence type="ECO:0000313" key="5">
    <source>
        <dbReference type="Proteomes" id="UP001238163"/>
    </source>
</evidence>
<dbReference type="Proteomes" id="UP001238163">
    <property type="component" value="Unassembled WGS sequence"/>
</dbReference>
<dbReference type="PANTHER" id="PTHR24189:SF50">
    <property type="entry name" value="ANKYRIN REPEAT AND SOCS BOX PROTEIN 2"/>
    <property type="match status" value="1"/>
</dbReference>
<dbReference type="InterPro" id="IPR050745">
    <property type="entry name" value="Multifunctional_regulatory"/>
</dbReference>
<keyword evidence="2 3" id="KW-0040">ANK repeat</keyword>
<name>A0AAE4ANV0_9BACT</name>
<gene>
    <name evidence="4" type="ORF">J3R75_002143</name>
</gene>
<evidence type="ECO:0000256" key="2">
    <source>
        <dbReference type="ARBA" id="ARBA00023043"/>
    </source>
</evidence>
<accession>A0AAE4ANV0</accession>
<dbReference type="RefSeq" id="WP_307261460.1">
    <property type="nucleotide sequence ID" value="NZ_JAUSVL010000001.1"/>
</dbReference>
<comment type="caution">
    <text evidence="4">The sequence shown here is derived from an EMBL/GenBank/DDBJ whole genome shotgun (WGS) entry which is preliminary data.</text>
</comment>
<dbReference type="Gene3D" id="1.25.40.20">
    <property type="entry name" value="Ankyrin repeat-containing domain"/>
    <property type="match status" value="2"/>
</dbReference>
<dbReference type="PANTHER" id="PTHR24189">
    <property type="entry name" value="MYOTROPHIN"/>
    <property type="match status" value="1"/>
</dbReference>
<feature type="repeat" description="ANK" evidence="3">
    <location>
        <begin position="376"/>
        <end position="408"/>
    </location>
</feature>
<dbReference type="SMART" id="SM00248">
    <property type="entry name" value="ANK"/>
    <property type="match status" value="6"/>
</dbReference>
<dbReference type="Pfam" id="PF12796">
    <property type="entry name" value="Ank_2"/>
    <property type="match status" value="2"/>
</dbReference>
<dbReference type="SUPFAM" id="SSF48403">
    <property type="entry name" value="Ankyrin repeat"/>
    <property type="match status" value="2"/>
</dbReference>
<reference evidence="4" key="1">
    <citation type="submission" date="2023-07" db="EMBL/GenBank/DDBJ databases">
        <title>Genomic Encyclopedia of Type Strains, Phase IV (KMG-IV): sequencing the most valuable type-strain genomes for metagenomic binning, comparative biology and taxonomic classification.</title>
        <authorList>
            <person name="Goeker M."/>
        </authorList>
    </citation>
    <scope>NUCLEOTIDE SEQUENCE</scope>
    <source>
        <strain evidence="4">DSM 24202</strain>
    </source>
</reference>
<dbReference type="EMBL" id="JAUSVL010000001">
    <property type="protein sequence ID" value="MDQ0290036.1"/>
    <property type="molecule type" value="Genomic_DNA"/>
</dbReference>
<proteinExistence type="predicted"/>
<evidence type="ECO:0000256" key="1">
    <source>
        <dbReference type="ARBA" id="ARBA00022737"/>
    </source>
</evidence>
<evidence type="ECO:0000256" key="3">
    <source>
        <dbReference type="PROSITE-ProRule" id="PRU00023"/>
    </source>
</evidence>